<keyword evidence="6" id="KW-0677">Repeat</keyword>
<dbReference type="PANTHER" id="PTHR46109:SF1">
    <property type="entry name" value="PROTEIN LIN-28 HOMOLOG"/>
    <property type="match status" value="1"/>
</dbReference>
<keyword evidence="7" id="KW-0863">Zinc-finger</keyword>
<dbReference type="EMBL" id="JAWJWE010000039">
    <property type="protein sequence ID" value="KAK6621006.1"/>
    <property type="molecule type" value="Genomic_DNA"/>
</dbReference>
<feature type="domain" description="CSD" evidence="13">
    <location>
        <begin position="41"/>
        <end position="106"/>
    </location>
</feature>
<dbReference type="InterPro" id="IPR012340">
    <property type="entry name" value="NA-bd_OB-fold"/>
</dbReference>
<dbReference type="SUPFAM" id="SSF57756">
    <property type="entry name" value="Retrovirus zinc finger-like domains"/>
    <property type="match status" value="1"/>
</dbReference>
<keyword evidence="8" id="KW-0862">Zinc</keyword>
<comment type="similarity">
    <text evidence="3">Belongs to the lin-28 family.</text>
</comment>
<dbReference type="Gene3D" id="4.10.60.10">
    <property type="entry name" value="Zinc finger, CCHC-type"/>
    <property type="match status" value="1"/>
</dbReference>
<keyword evidence="9" id="KW-0694">RNA-binding</keyword>
<dbReference type="SMART" id="SM00343">
    <property type="entry name" value="ZnF_C2HC"/>
    <property type="match status" value="2"/>
</dbReference>
<dbReference type="InterPro" id="IPR002059">
    <property type="entry name" value="CSP_DNA-bd"/>
</dbReference>
<evidence type="ECO:0000256" key="6">
    <source>
        <dbReference type="ARBA" id="ARBA00022737"/>
    </source>
</evidence>
<dbReference type="InterPro" id="IPR054081">
    <property type="entry name" value="Lin-28A-like_Znf-CCHC_2"/>
</dbReference>
<keyword evidence="5" id="KW-0479">Metal-binding</keyword>
<evidence type="ECO:0000259" key="13">
    <source>
        <dbReference type="PROSITE" id="PS51857"/>
    </source>
</evidence>
<organism evidence="14 15">
    <name type="scientific">Polyplax serrata</name>
    <name type="common">Common mouse louse</name>
    <dbReference type="NCBI Taxonomy" id="468196"/>
    <lineage>
        <taxon>Eukaryota</taxon>
        <taxon>Metazoa</taxon>
        <taxon>Ecdysozoa</taxon>
        <taxon>Arthropoda</taxon>
        <taxon>Hexapoda</taxon>
        <taxon>Insecta</taxon>
        <taxon>Pterygota</taxon>
        <taxon>Neoptera</taxon>
        <taxon>Paraneoptera</taxon>
        <taxon>Psocodea</taxon>
        <taxon>Troctomorpha</taxon>
        <taxon>Phthiraptera</taxon>
        <taxon>Anoplura</taxon>
        <taxon>Polyplacidae</taxon>
        <taxon>Polyplax</taxon>
    </lineage>
</organism>
<protein>
    <recommendedName>
        <fullName evidence="13">CSD domain-containing protein</fullName>
    </recommendedName>
</protein>
<keyword evidence="11" id="KW-0539">Nucleus</keyword>
<dbReference type="InterPro" id="IPR011129">
    <property type="entry name" value="CSD"/>
</dbReference>
<sequence>MAGAMIDKNDENTEAPKPGTENGGSTVPEVATTGTTEFPVKKRGKCKWFNVTKGWGFITPDDGSPDVFVHQSVIKMTGFRSLGDDEVVEFMCKSSDKGFEATHVSGIDDTECKGSTRRPLPRKRFIKIRCYNCGAFANHIAAKCSMEPQPKRCHFCQSESHLVADCPQRANAGQEKNKDSQVTNNGTSETEAVAVALEKQAVM</sequence>
<gene>
    <name evidence="14" type="ORF">RUM43_011309</name>
</gene>
<dbReference type="Pfam" id="PF00313">
    <property type="entry name" value="CSD"/>
    <property type="match status" value="1"/>
</dbReference>
<evidence type="ECO:0000313" key="14">
    <source>
        <dbReference type="EMBL" id="KAK6621006.1"/>
    </source>
</evidence>
<keyword evidence="10" id="KW-0943">RNA-mediated gene silencing</keyword>
<evidence type="ECO:0000256" key="11">
    <source>
        <dbReference type="ARBA" id="ARBA00023242"/>
    </source>
</evidence>
<dbReference type="GO" id="GO:0005737">
    <property type="term" value="C:cytoplasm"/>
    <property type="evidence" value="ECO:0007669"/>
    <property type="project" value="UniProtKB-SubCell"/>
</dbReference>
<keyword evidence="4" id="KW-0963">Cytoplasm</keyword>
<dbReference type="CDD" id="cd04458">
    <property type="entry name" value="CSP_CDS"/>
    <property type="match status" value="1"/>
</dbReference>
<evidence type="ECO:0000256" key="10">
    <source>
        <dbReference type="ARBA" id="ARBA00023158"/>
    </source>
</evidence>
<dbReference type="PANTHER" id="PTHR46109">
    <property type="entry name" value="PROTEIN LIN-28"/>
    <property type="match status" value="1"/>
</dbReference>
<dbReference type="AlphaFoldDB" id="A0AAN8P6V9"/>
<evidence type="ECO:0000256" key="4">
    <source>
        <dbReference type="ARBA" id="ARBA00022490"/>
    </source>
</evidence>
<dbReference type="GO" id="GO:0003729">
    <property type="term" value="F:mRNA binding"/>
    <property type="evidence" value="ECO:0007669"/>
    <property type="project" value="TreeGrafter"/>
</dbReference>
<accession>A0AAN8P6V9</accession>
<feature type="region of interest" description="Disordered" evidence="12">
    <location>
        <begin position="1"/>
        <end position="35"/>
    </location>
</feature>
<evidence type="ECO:0000256" key="1">
    <source>
        <dbReference type="ARBA" id="ARBA00004496"/>
    </source>
</evidence>
<dbReference type="GO" id="GO:0008270">
    <property type="term" value="F:zinc ion binding"/>
    <property type="evidence" value="ECO:0007669"/>
    <property type="project" value="UniProtKB-KW"/>
</dbReference>
<dbReference type="Gene3D" id="2.40.50.140">
    <property type="entry name" value="Nucleic acid-binding proteins"/>
    <property type="match status" value="1"/>
</dbReference>
<evidence type="ECO:0000256" key="7">
    <source>
        <dbReference type="ARBA" id="ARBA00022771"/>
    </source>
</evidence>
<evidence type="ECO:0000256" key="9">
    <source>
        <dbReference type="ARBA" id="ARBA00022884"/>
    </source>
</evidence>
<dbReference type="Pfam" id="PF21890">
    <property type="entry name" value="Lin-28A-like_zf-CCHC_2"/>
    <property type="match status" value="1"/>
</dbReference>
<evidence type="ECO:0000313" key="15">
    <source>
        <dbReference type="Proteomes" id="UP001372834"/>
    </source>
</evidence>
<comment type="caution">
    <text evidence="14">The sequence shown here is derived from an EMBL/GenBank/DDBJ whole genome shotgun (WGS) entry which is preliminary data.</text>
</comment>
<reference evidence="14 15" key="1">
    <citation type="submission" date="2023-10" db="EMBL/GenBank/DDBJ databases">
        <title>Genomes of two closely related lineages of the louse Polyplax serrata with different host specificities.</title>
        <authorList>
            <person name="Martinu J."/>
            <person name="Tarabai H."/>
            <person name="Stefka J."/>
            <person name="Hypsa V."/>
        </authorList>
    </citation>
    <scope>NUCLEOTIDE SEQUENCE [LARGE SCALE GENOMIC DNA]</scope>
    <source>
        <strain evidence="14">HR10_N</strain>
    </source>
</reference>
<proteinExistence type="inferred from homology"/>
<evidence type="ECO:0000256" key="3">
    <source>
        <dbReference type="ARBA" id="ARBA00008840"/>
    </source>
</evidence>
<dbReference type="Proteomes" id="UP001372834">
    <property type="component" value="Unassembled WGS sequence"/>
</dbReference>
<dbReference type="SUPFAM" id="SSF50249">
    <property type="entry name" value="Nucleic acid-binding proteins"/>
    <property type="match status" value="1"/>
</dbReference>
<evidence type="ECO:0000256" key="2">
    <source>
        <dbReference type="ARBA" id="ARBA00004604"/>
    </source>
</evidence>
<dbReference type="InterPro" id="IPR051373">
    <property type="entry name" value="Lin-28_RNA-binding"/>
</dbReference>
<evidence type="ECO:0000256" key="12">
    <source>
        <dbReference type="SAM" id="MobiDB-lite"/>
    </source>
</evidence>
<evidence type="ECO:0000256" key="8">
    <source>
        <dbReference type="ARBA" id="ARBA00022833"/>
    </source>
</evidence>
<dbReference type="PROSITE" id="PS51857">
    <property type="entry name" value="CSD_2"/>
    <property type="match status" value="1"/>
</dbReference>
<comment type="subcellular location">
    <subcellularLocation>
        <location evidence="1">Cytoplasm</location>
    </subcellularLocation>
    <subcellularLocation>
        <location evidence="2">Nucleus</location>
        <location evidence="2">Nucleolus</location>
    </subcellularLocation>
</comment>
<dbReference type="SMART" id="SM00357">
    <property type="entry name" value="CSP"/>
    <property type="match status" value="1"/>
</dbReference>
<dbReference type="InterPro" id="IPR001878">
    <property type="entry name" value="Znf_CCHC"/>
</dbReference>
<name>A0AAN8P6V9_POLSC</name>
<dbReference type="GO" id="GO:0005730">
    <property type="term" value="C:nucleolus"/>
    <property type="evidence" value="ECO:0007669"/>
    <property type="project" value="UniProtKB-SubCell"/>
</dbReference>
<dbReference type="InterPro" id="IPR036875">
    <property type="entry name" value="Znf_CCHC_sf"/>
</dbReference>
<evidence type="ECO:0000256" key="5">
    <source>
        <dbReference type="ARBA" id="ARBA00022723"/>
    </source>
</evidence>
<dbReference type="PRINTS" id="PR00050">
    <property type="entry name" value="COLDSHOCK"/>
</dbReference>
<dbReference type="GO" id="GO:0031054">
    <property type="term" value="P:pre-miRNA processing"/>
    <property type="evidence" value="ECO:0007669"/>
    <property type="project" value="TreeGrafter"/>
</dbReference>